<accession>A0A1I4CLW3</accession>
<evidence type="ECO:0008006" key="3">
    <source>
        <dbReference type="Google" id="ProtNLM"/>
    </source>
</evidence>
<reference evidence="1 2" key="1">
    <citation type="submission" date="2016-10" db="EMBL/GenBank/DDBJ databases">
        <authorList>
            <person name="Varghese N."/>
            <person name="Submissions S."/>
        </authorList>
    </citation>
    <scope>NUCLEOTIDE SEQUENCE [LARGE SCALE GENOMIC DNA]</scope>
    <source>
        <strain evidence="1 2">DSM 21822</strain>
    </source>
</reference>
<evidence type="ECO:0000313" key="1">
    <source>
        <dbReference type="EMBL" id="SFK81640.1"/>
    </source>
</evidence>
<dbReference type="RefSeq" id="WP_149762058.1">
    <property type="nucleotide sequence ID" value="NZ_BSPE01000003.1"/>
</dbReference>
<dbReference type="Proteomes" id="UP000323300">
    <property type="component" value="Unassembled WGS sequence"/>
</dbReference>
<dbReference type="AlphaFoldDB" id="A0A1I4CLW3"/>
<gene>
    <name evidence="1" type="ORF">SAMN04488498_113127</name>
</gene>
<name>A0A1I4CLW3_9HYPH</name>
<organism evidence="1 2">
    <name type="scientific">Neomesorhizobium albiziae</name>
    <dbReference type="NCBI Taxonomy" id="335020"/>
    <lineage>
        <taxon>Bacteria</taxon>
        <taxon>Pseudomonadati</taxon>
        <taxon>Pseudomonadota</taxon>
        <taxon>Alphaproteobacteria</taxon>
        <taxon>Hyphomicrobiales</taxon>
        <taxon>Phyllobacteriaceae</taxon>
        <taxon>Neomesorhizobium</taxon>
    </lineage>
</organism>
<keyword evidence="2" id="KW-1185">Reference proteome</keyword>
<evidence type="ECO:0000313" key="2">
    <source>
        <dbReference type="Proteomes" id="UP000323300"/>
    </source>
</evidence>
<sequence length="215" mass="24953">MHHVPKHRWIEDLALSLYPRSQPSTTYTLRSFWEKHCEWERRARVHFLERDASDRRVRALVWWYVVEYILRDYSNYNTSQHPFQFPSDFVAVLCEIAGYLATGKIPEMVSAVAGRGTPAGGPREREQIELAQVYARCVREGEIVDKSPIKTIAETYGVHRRTARRWANETESRPEVYYPGGPKRVIKMMRAAASEYARTGRSSEAIRARGRPAIK</sequence>
<proteinExistence type="predicted"/>
<dbReference type="EMBL" id="FOSL01000013">
    <property type="protein sequence ID" value="SFK81640.1"/>
    <property type="molecule type" value="Genomic_DNA"/>
</dbReference>
<protein>
    <recommendedName>
        <fullName evidence="3">Homeodomain-like domain-containing protein</fullName>
    </recommendedName>
</protein>